<reference evidence="1 2" key="1">
    <citation type="submission" date="2019-05" db="EMBL/GenBank/DDBJ databases">
        <title>Draft Genome of Bradyrhizobium elkanii strain SEMIA 938, Used in Commercial Inoculants for Lupinus spp. in Brazil.</title>
        <authorList>
            <person name="Hungria M."/>
            <person name="Delamuta J.R.M."/>
            <person name="Ribeiro R.A."/>
            <person name="Nogueira M.A."/>
        </authorList>
    </citation>
    <scope>NUCLEOTIDE SEQUENCE [LARGE SCALE GENOMIC DNA]</scope>
    <source>
        <strain evidence="1 2">Semia 938</strain>
    </source>
</reference>
<name>A0A4U6RUC0_BRAEL</name>
<evidence type="ECO:0000313" key="2">
    <source>
        <dbReference type="Proteomes" id="UP000305095"/>
    </source>
</evidence>
<proteinExistence type="predicted"/>
<evidence type="ECO:0000313" key="1">
    <source>
        <dbReference type="EMBL" id="TKV78624.1"/>
    </source>
</evidence>
<dbReference type="RefSeq" id="WP_137481034.1">
    <property type="nucleotide sequence ID" value="NZ_SZZP01000016.1"/>
</dbReference>
<gene>
    <name evidence="1" type="ORF">FDV58_25345</name>
</gene>
<comment type="caution">
    <text evidence="1">The sequence shown here is derived from an EMBL/GenBank/DDBJ whole genome shotgun (WGS) entry which is preliminary data.</text>
</comment>
<accession>A0A4U6RUC0</accession>
<dbReference type="Proteomes" id="UP000305095">
    <property type="component" value="Unassembled WGS sequence"/>
</dbReference>
<dbReference type="AlphaFoldDB" id="A0A4U6RUC0"/>
<protein>
    <submittedName>
        <fullName evidence="1">Uncharacterized protein</fullName>
    </submittedName>
</protein>
<dbReference type="EMBL" id="SZZP01000016">
    <property type="protein sequence ID" value="TKV78624.1"/>
    <property type="molecule type" value="Genomic_DNA"/>
</dbReference>
<sequence>MAFWNLFGKVSDEETWKQIDQAPIPVGAGRIWLADKDGNVVRAMAWTWRIIKRREPGKYLRWMKRAPHAKQPPAAAMQELAAGN</sequence>
<organism evidence="1 2">
    <name type="scientific">Bradyrhizobium elkanii</name>
    <dbReference type="NCBI Taxonomy" id="29448"/>
    <lineage>
        <taxon>Bacteria</taxon>
        <taxon>Pseudomonadati</taxon>
        <taxon>Pseudomonadota</taxon>
        <taxon>Alphaproteobacteria</taxon>
        <taxon>Hyphomicrobiales</taxon>
        <taxon>Nitrobacteraceae</taxon>
        <taxon>Bradyrhizobium</taxon>
    </lineage>
</organism>